<sequence length="113" mass="12724">MEKQSLQSFKEFQDEKFTKRIIFKKGESTVFLLNFMPGQELPEHAHPGTEVYLLVLDGEGTFIIDGKEIPVSANDVVHCGGDEKLAFKNSGSMPVSLYVMLNKIPNEKYAENI</sequence>
<dbReference type="Proteomes" id="UP000625804">
    <property type="component" value="Unassembled WGS sequence"/>
</dbReference>
<protein>
    <submittedName>
        <fullName evidence="2">Cupin domain-containing protein</fullName>
    </submittedName>
</protein>
<dbReference type="AlphaFoldDB" id="A0A8J8GDN4"/>
<dbReference type="InterPro" id="IPR013096">
    <property type="entry name" value="Cupin_2"/>
</dbReference>
<dbReference type="InterPro" id="IPR014710">
    <property type="entry name" value="RmlC-like_jellyroll"/>
</dbReference>
<gene>
    <name evidence="2" type="ORF">HR057_09320</name>
</gene>
<dbReference type="EMBL" id="JABTTE010000011">
    <property type="protein sequence ID" value="NSL51949.1"/>
    <property type="molecule type" value="Genomic_DNA"/>
</dbReference>
<keyword evidence="3" id="KW-1185">Reference proteome</keyword>
<reference evidence="2" key="1">
    <citation type="submission" date="2020-06" db="EMBL/GenBank/DDBJ databases">
        <title>A novel thermopfilic bacterium from Erzurum, Turkey.</title>
        <authorList>
            <person name="Adiguzel A."/>
            <person name="Ay H."/>
            <person name="Baltaci M.O."/>
        </authorList>
    </citation>
    <scope>NUCLEOTIDE SEQUENCE</scope>
    <source>
        <strain evidence="2">P2</strain>
    </source>
</reference>
<organism evidence="2 3">
    <name type="scientific">Calidifontibacillus erzurumensis</name>
    <dbReference type="NCBI Taxonomy" id="2741433"/>
    <lineage>
        <taxon>Bacteria</taxon>
        <taxon>Bacillati</taxon>
        <taxon>Bacillota</taxon>
        <taxon>Bacilli</taxon>
        <taxon>Bacillales</taxon>
        <taxon>Bacillaceae</taxon>
        <taxon>Calidifontibacillus/Schinkia group</taxon>
        <taxon>Calidifontibacillus</taxon>
    </lineage>
</organism>
<accession>A0A8J8GDN4</accession>
<evidence type="ECO:0000313" key="3">
    <source>
        <dbReference type="Proteomes" id="UP000625804"/>
    </source>
</evidence>
<name>A0A8J8GDN4_9BACI</name>
<comment type="caution">
    <text evidence="2">The sequence shown here is derived from an EMBL/GenBank/DDBJ whole genome shotgun (WGS) entry which is preliminary data.</text>
</comment>
<dbReference type="RefSeq" id="WP_173731154.1">
    <property type="nucleotide sequence ID" value="NZ_JABTTE010000011.1"/>
</dbReference>
<evidence type="ECO:0000313" key="2">
    <source>
        <dbReference type="EMBL" id="NSL51949.1"/>
    </source>
</evidence>
<evidence type="ECO:0000259" key="1">
    <source>
        <dbReference type="Pfam" id="PF07883"/>
    </source>
</evidence>
<feature type="domain" description="Cupin type-2" evidence="1">
    <location>
        <begin position="32"/>
        <end position="99"/>
    </location>
</feature>
<dbReference type="SUPFAM" id="SSF51182">
    <property type="entry name" value="RmlC-like cupins"/>
    <property type="match status" value="1"/>
</dbReference>
<dbReference type="PANTHER" id="PTHR37694">
    <property type="entry name" value="SLR8022 PROTEIN"/>
    <property type="match status" value="1"/>
</dbReference>
<dbReference type="Pfam" id="PF07883">
    <property type="entry name" value="Cupin_2"/>
    <property type="match status" value="1"/>
</dbReference>
<dbReference type="InterPro" id="IPR011051">
    <property type="entry name" value="RmlC_Cupin_sf"/>
</dbReference>
<dbReference type="PANTHER" id="PTHR37694:SF1">
    <property type="entry name" value="SLR8022 PROTEIN"/>
    <property type="match status" value="1"/>
</dbReference>
<proteinExistence type="predicted"/>
<dbReference type="Gene3D" id="2.60.120.10">
    <property type="entry name" value="Jelly Rolls"/>
    <property type="match status" value="1"/>
</dbReference>